<organism evidence="2 3">
    <name type="scientific">Alkalibacterium thalassium</name>
    <dbReference type="NCBI Taxonomy" id="426701"/>
    <lineage>
        <taxon>Bacteria</taxon>
        <taxon>Bacillati</taxon>
        <taxon>Bacillota</taxon>
        <taxon>Bacilli</taxon>
        <taxon>Lactobacillales</taxon>
        <taxon>Carnobacteriaceae</taxon>
        <taxon>Alkalibacterium</taxon>
    </lineage>
</organism>
<protein>
    <submittedName>
        <fullName evidence="2">Uncharacterized protein</fullName>
    </submittedName>
</protein>
<feature type="transmembrane region" description="Helical" evidence="1">
    <location>
        <begin position="61"/>
        <end position="80"/>
    </location>
</feature>
<keyword evidence="3" id="KW-1185">Reference proteome</keyword>
<feature type="transmembrane region" description="Helical" evidence="1">
    <location>
        <begin position="121"/>
        <end position="137"/>
    </location>
</feature>
<keyword evidence="1" id="KW-0812">Transmembrane</keyword>
<evidence type="ECO:0000256" key="1">
    <source>
        <dbReference type="SAM" id="Phobius"/>
    </source>
</evidence>
<feature type="transmembrane region" description="Helical" evidence="1">
    <location>
        <begin position="7"/>
        <end position="24"/>
    </location>
</feature>
<dbReference type="EMBL" id="FNFK01000059">
    <property type="protein sequence ID" value="SDK75111.1"/>
    <property type="molecule type" value="Genomic_DNA"/>
</dbReference>
<keyword evidence="1" id="KW-1133">Transmembrane helix</keyword>
<accession>A0A1G9EGC4</accession>
<dbReference type="AlphaFoldDB" id="A0A1G9EGC4"/>
<sequence length="150" mass="17285">MGTKLRKYSFCLSVFFLNITLLLLELDYLFRRARYIETYGVSSTISEETAMNMQTINSIRATLGQGVVLIAIVAFIVFVYKSNNHGKYFLEYLFINAVFILFTWGLSVLFPFHIIEITTPLAFSLVLNGLLGLVYLFKTYKKQNKSLLHQ</sequence>
<dbReference type="RefSeq" id="WP_091268530.1">
    <property type="nucleotide sequence ID" value="NZ_FNFK01000059.1"/>
</dbReference>
<reference evidence="3" key="1">
    <citation type="submission" date="2016-10" db="EMBL/GenBank/DDBJ databases">
        <authorList>
            <person name="Varghese N."/>
            <person name="Submissions S."/>
        </authorList>
    </citation>
    <scope>NUCLEOTIDE SEQUENCE [LARGE SCALE GENOMIC DNA]</scope>
    <source>
        <strain evidence="3">DSM 19181</strain>
    </source>
</reference>
<evidence type="ECO:0000313" key="3">
    <source>
        <dbReference type="Proteomes" id="UP000199433"/>
    </source>
</evidence>
<evidence type="ECO:0000313" key="2">
    <source>
        <dbReference type="EMBL" id="SDK75111.1"/>
    </source>
</evidence>
<feature type="transmembrane region" description="Helical" evidence="1">
    <location>
        <begin position="92"/>
        <end position="115"/>
    </location>
</feature>
<name>A0A1G9EGC4_9LACT</name>
<proteinExistence type="predicted"/>
<gene>
    <name evidence="2" type="ORF">SAMN04488098_105911</name>
</gene>
<dbReference type="Proteomes" id="UP000199433">
    <property type="component" value="Unassembled WGS sequence"/>
</dbReference>
<keyword evidence="1" id="KW-0472">Membrane</keyword>